<evidence type="ECO:0000313" key="2">
    <source>
        <dbReference type="EMBL" id="CAG9820784.1"/>
    </source>
</evidence>
<reference evidence="2" key="2">
    <citation type="submission" date="2022-10" db="EMBL/GenBank/DDBJ databases">
        <authorList>
            <consortium name="ENA_rothamsted_submissions"/>
            <consortium name="culmorum"/>
            <person name="King R."/>
        </authorList>
    </citation>
    <scope>NUCLEOTIDE SEQUENCE</scope>
</reference>
<feature type="region of interest" description="Disordered" evidence="1">
    <location>
        <begin position="317"/>
        <end position="398"/>
    </location>
</feature>
<dbReference type="EMBL" id="OU896710">
    <property type="protein sequence ID" value="CAG9820784.1"/>
    <property type="molecule type" value="Genomic_DNA"/>
</dbReference>
<evidence type="ECO:0000313" key="3">
    <source>
        <dbReference type="Proteomes" id="UP001153737"/>
    </source>
</evidence>
<feature type="compositionally biased region" description="Polar residues" evidence="1">
    <location>
        <begin position="378"/>
        <end position="393"/>
    </location>
</feature>
<feature type="compositionally biased region" description="Polar residues" evidence="1">
    <location>
        <begin position="532"/>
        <end position="547"/>
    </location>
</feature>
<dbReference type="AlphaFoldDB" id="A0A9N9SID2"/>
<gene>
    <name evidence="2" type="ORF">PHAECO_LOCUS8569</name>
</gene>
<sequence length="732" mass="82348">MTPLDCALQRGFRSTAKYLQLHGGVPASRLSDIRNKPTNSASNLRIRDDVTVLGGTTTDSERENGIAEKNMNRKKILSRFGRKGISVSSSELESAKLRSRKLHDDTQKQKQSLNVKKKISSIRRDTAESTRSSAHENIPSSSLDYTNEIIINGRTEINIRQTEEIILGGEKTNPDGVLQYKGGSIISATVIDRDRRPRSAKYSRLKKESSKSVDHSESVRDEVTSTDTIQQQGTQTPYWKDQSTNTSVETIETVIENKKGTSAVRTIAEEGSSLEEQTLMKNLNKIDQQSIISVTSEDAEELRKDLVVEVSVHALPKSREDQKTQQKSDERLISESEEKYSMGNEGEMKKISNSEYMEKTVGSDTLMMDNKPDETQSEKLSSQELKTSDTSIPKINGTGHDAIENWSCAISRNASAESLTNDMEISIHIEEKKCEMNINEENEENEVVIRPRGSDGEFDDAIHKAPTDDVKSYKMENENSTVEAECFQTIPEVEKVATGIECQLLGKSPNQTSSENHTDQESKSRKKDSEVTENTIMGDVQSTTANHSVFDKSTDALGGFGNRNSKESENIRLKKSYDLLEKSQTIEGKVRKGTGESSSSSDDNDTKKSHESFRILDEDEANLFDETRQRKYRYKKNVEEKSRFRSVGNKENDESDARYKIIGSKIPRPLFRSTLSKSDKHLDRMKINEDLGNRVPSLPNISDNKHFSREIIRCNSTAPQQYRKMSPNSESE</sequence>
<feature type="compositionally biased region" description="Polar residues" evidence="1">
    <location>
        <begin position="225"/>
        <end position="245"/>
    </location>
</feature>
<feature type="compositionally biased region" description="Basic and acidic residues" evidence="1">
    <location>
        <begin position="447"/>
        <end position="476"/>
    </location>
</feature>
<keyword evidence="3" id="KW-1185">Reference proteome</keyword>
<feature type="region of interest" description="Disordered" evidence="1">
    <location>
        <begin position="439"/>
        <end position="476"/>
    </location>
</feature>
<dbReference type="Proteomes" id="UP001153737">
    <property type="component" value="Chromosome 4"/>
</dbReference>
<feature type="compositionally biased region" description="Basic and acidic residues" evidence="1">
    <location>
        <begin position="604"/>
        <end position="616"/>
    </location>
</feature>
<dbReference type="OrthoDB" id="10258888at2759"/>
<organism evidence="2 3">
    <name type="scientific">Phaedon cochleariae</name>
    <name type="common">Mustard beetle</name>
    <dbReference type="NCBI Taxonomy" id="80249"/>
    <lineage>
        <taxon>Eukaryota</taxon>
        <taxon>Metazoa</taxon>
        <taxon>Ecdysozoa</taxon>
        <taxon>Arthropoda</taxon>
        <taxon>Hexapoda</taxon>
        <taxon>Insecta</taxon>
        <taxon>Pterygota</taxon>
        <taxon>Neoptera</taxon>
        <taxon>Endopterygota</taxon>
        <taxon>Coleoptera</taxon>
        <taxon>Polyphaga</taxon>
        <taxon>Cucujiformia</taxon>
        <taxon>Chrysomeloidea</taxon>
        <taxon>Chrysomelidae</taxon>
        <taxon>Chrysomelinae</taxon>
        <taxon>Chrysomelini</taxon>
        <taxon>Phaedon</taxon>
    </lineage>
</organism>
<feature type="compositionally biased region" description="Basic and acidic residues" evidence="1">
    <location>
        <begin position="564"/>
        <end position="581"/>
    </location>
</feature>
<feature type="compositionally biased region" description="Basic and acidic residues" evidence="1">
    <location>
        <begin position="205"/>
        <end position="223"/>
    </location>
</feature>
<proteinExistence type="predicted"/>
<feature type="compositionally biased region" description="Basic and acidic residues" evidence="1">
    <location>
        <begin position="516"/>
        <end position="530"/>
    </location>
</feature>
<feature type="region of interest" description="Disordered" evidence="1">
    <location>
        <begin position="196"/>
        <end position="245"/>
    </location>
</feature>
<protein>
    <submittedName>
        <fullName evidence="2">Uncharacterized protein</fullName>
    </submittedName>
</protein>
<evidence type="ECO:0000256" key="1">
    <source>
        <dbReference type="SAM" id="MobiDB-lite"/>
    </source>
</evidence>
<name>A0A9N9SID2_PHACE</name>
<feature type="region of interest" description="Disordered" evidence="1">
    <location>
        <begin position="504"/>
        <end position="653"/>
    </location>
</feature>
<feature type="region of interest" description="Disordered" evidence="1">
    <location>
        <begin position="98"/>
        <end position="140"/>
    </location>
</feature>
<reference evidence="2" key="1">
    <citation type="submission" date="2022-01" db="EMBL/GenBank/DDBJ databases">
        <authorList>
            <person name="King R."/>
        </authorList>
    </citation>
    <scope>NUCLEOTIDE SEQUENCE</scope>
</reference>
<feature type="compositionally biased region" description="Basic and acidic residues" evidence="1">
    <location>
        <begin position="636"/>
        <end position="653"/>
    </location>
</feature>
<feature type="compositionally biased region" description="Basic and acidic residues" evidence="1">
    <location>
        <begin position="317"/>
        <end position="358"/>
    </location>
</feature>
<accession>A0A9N9SID2</accession>